<keyword evidence="2" id="KW-1185">Reference proteome</keyword>
<evidence type="ECO:0000313" key="1">
    <source>
        <dbReference type="EMBL" id="MBO2990502.1"/>
    </source>
</evidence>
<organism evidence="1 2">
    <name type="scientific">Leucobacter tardus</name>
    <dbReference type="NCBI Taxonomy" id="501483"/>
    <lineage>
        <taxon>Bacteria</taxon>
        <taxon>Bacillati</taxon>
        <taxon>Actinomycetota</taxon>
        <taxon>Actinomycetes</taxon>
        <taxon>Micrococcales</taxon>
        <taxon>Microbacteriaceae</taxon>
        <taxon>Leucobacter</taxon>
    </lineage>
</organism>
<evidence type="ECO:0008006" key="3">
    <source>
        <dbReference type="Google" id="ProtNLM"/>
    </source>
</evidence>
<gene>
    <name evidence="1" type="ORF">J4H85_10910</name>
</gene>
<accession>A0A939QES8</accession>
<comment type="caution">
    <text evidence="1">The sequence shown here is derived from an EMBL/GenBank/DDBJ whole genome shotgun (WGS) entry which is preliminary data.</text>
</comment>
<dbReference type="AlphaFoldDB" id="A0A939QES8"/>
<reference evidence="1" key="1">
    <citation type="submission" date="2021-03" db="EMBL/GenBank/DDBJ databases">
        <title>Leucobacter chromiisoli sp. nov., isolated from chromium-containing soil of chemical plant.</title>
        <authorList>
            <person name="Xu Z."/>
        </authorList>
    </citation>
    <scope>NUCLEOTIDE SEQUENCE</scope>
    <source>
        <strain evidence="1">K 70/01</strain>
    </source>
</reference>
<name>A0A939QES8_9MICO</name>
<proteinExistence type="predicted"/>
<sequence>MTHEPELPDSLEAEDFDGYTLEELSDYVDSGRVPRNTRIESSPSCRIALEALARLREVQSEMRRADVEAEPPADELWVDRILAQIPPNSRPGRRIPLEVAGATGDFALTEGAIRGLVRGADATVPGALIGRCRILGDAEVPSAPVHVNVEVSICYGYPIGEAVHALREEIARRLAVHTQLRVEGIDIDVVDLQSRGGE</sequence>
<dbReference type="Proteomes" id="UP000668403">
    <property type="component" value="Unassembled WGS sequence"/>
</dbReference>
<evidence type="ECO:0000313" key="2">
    <source>
        <dbReference type="Proteomes" id="UP000668403"/>
    </source>
</evidence>
<protein>
    <recommendedName>
        <fullName evidence="3">Asp23/Gls24 family envelope stress response protein</fullName>
    </recommendedName>
</protein>
<dbReference type="RefSeq" id="WP_208239525.1">
    <property type="nucleotide sequence ID" value="NZ_BAAAQU010000002.1"/>
</dbReference>
<dbReference type="EMBL" id="JAGFBF010000005">
    <property type="protein sequence ID" value="MBO2990502.1"/>
    <property type="molecule type" value="Genomic_DNA"/>
</dbReference>